<evidence type="ECO:0008006" key="5">
    <source>
        <dbReference type="Google" id="ProtNLM"/>
    </source>
</evidence>
<proteinExistence type="predicted"/>
<name>A0ABZ2F4C7_METCP</name>
<sequence length="224" mass="24166">MCRARLALSWFFAGFALAAYAAFNHYLTAVHPGSSLVAWLPLAPVAMAAGAVAWRSRWRYSLVGAGAGLLALLWLSPDRLAPGEKVLYVYLTEHIGINLFLGWGFGSTLLGGREALCTRFARSVHGALPPEVERYSRAVTVAWTVFFGGVAAVSVLLFFLVSIDAWSVFANFVNLPLAVAMFVAEYRIRLRVLPDFPHASILAGFRSFTASSRPGGAVTEAGRG</sequence>
<dbReference type="EMBL" id="CP104311">
    <property type="protein sequence ID" value="WWF01127.1"/>
    <property type="molecule type" value="Genomic_DNA"/>
</dbReference>
<keyword evidence="1" id="KW-1133">Transmembrane helix</keyword>
<protein>
    <recommendedName>
        <fullName evidence="5">Transmembrane protein</fullName>
    </recommendedName>
</protein>
<feature type="transmembrane region" description="Helical" evidence="1">
    <location>
        <begin position="37"/>
        <end position="54"/>
    </location>
</feature>
<dbReference type="Proteomes" id="UP001359308">
    <property type="component" value="Chromosome"/>
</dbReference>
<feature type="transmembrane region" description="Helical" evidence="1">
    <location>
        <begin position="138"/>
        <end position="160"/>
    </location>
</feature>
<gene>
    <name evidence="3" type="ORF">N4J17_11690</name>
</gene>
<reference evidence="3 4" key="1">
    <citation type="submission" date="2022-09" db="EMBL/GenBank/DDBJ databases">
        <authorList>
            <person name="Giprobiosintez L."/>
        </authorList>
    </citation>
    <scope>NUCLEOTIDE SEQUENCE [LARGE SCALE GENOMIC DNA]</scope>
    <source>
        <strain evidence="4">VKPM-B-12549 (GBS-15)</strain>
    </source>
</reference>
<evidence type="ECO:0000256" key="1">
    <source>
        <dbReference type="SAM" id="Phobius"/>
    </source>
</evidence>
<evidence type="ECO:0000313" key="3">
    <source>
        <dbReference type="EMBL" id="WWF01127.1"/>
    </source>
</evidence>
<organism evidence="3 4">
    <name type="scientific">Methylococcus capsulatus</name>
    <dbReference type="NCBI Taxonomy" id="414"/>
    <lineage>
        <taxon>Bacteria</taxon>
        <taxon>Pseudomonadati</taxon>
        <taxon>Pseudomonadota</taxon>
        <taxon>Gammaproteobacteria</taxon>
        <taxon>Methylococcales</taxon>
        <taxon>Methylococcaceae</taxon>
        <taxon>Methylococcus</taxon>
    </lineage>
</organism>
<accession>A0ABZ2F4C7</accession>
<feature type="chain" id="PRO_5046213290" description="Transmembrane protein" evidence="2">
    <location>
        <begin position="22"/>
        <end position="224"/>
    </location>
</feature>
<keyword evidence="1" id="KW-0472">Membrane</keyword>
<keyword evidence="1" id="KW-0812">Transmembrane</keyword>
<evidence type="ECO:0000313" key="4">
    <source>
        <dbReference type="Proteomes" id="UP001359308"/>
    </source>
</evidence>
<keyword evidence="4" id="KW-1185">Reference proteome</keyword>
<keyword evidence="2" id="KW-0732">Signal</keyword>
<feature type="transmembrane region" description="Helical" evidence="1">
    <location>
        <begin position="166"/>
        <end position="184"/>
    </location>
</feature>
<feature type="transmembrane region" description="Helical" evidence="1">
    <location>
        <begin position="61"/>
        <end position="77"/>
    </location>
</feature>
<dbReference type="RefSeq" id="WP_198321382.1">
    <property type="nucleotide sequence ID" value="NZ_CP104311.1"/>
</dbReference>
<feature type="transmembrane region" description="Helical" evidence="1">
    <location>
        <begin position="97"/>
        <end position="117"/>
    </location>
</feature>
<evidence type="ECO:0000256" key="2">
    <source>
        <dbReference type="SAM" id="SignalP"/>
    </source>
</evidence>
<feature type="signal peptide" evidence="2">
    <location>
        <begin position="1"/>
        <end position="21"/>
    </location>
</feature>